<keyword evidence="8 17" id="KW-0479">Metal-binding</keyword>
<evidence type="ECO:0000256" key="7">
    <source>
        <dbReference type="ARBA" id="ARBA00022692"/>
    </source>
</evidence>
<evidence type="ECO:0000256" key="4">
    <source>
        <dbReference type="ARBA" id="ARBA00007706"/>
    </source>
</evidence>
<keyword evidence="14 17" id="KW-0464">Manganese</keyword>
<dbReference type="Pfam" id="PF03360">
    <property type="entry name" value="Glyco_transf_43"/>
    <property type="match status" value="1"/>
</dbReference>
<evidence type="ECO:0000313" key="21">
    <source>
        <dbReference type="EMBL" id="KAL0268082.1"/>
    </source>
</evidence>
<dbReference type="AlphaFoldDB" id="A0AAW2HEA7"/>
<dbReference type="SUPFAM" id="SSF53448">
    <property type="entry name" value="Nucleotide-diphospho-sugar transferases"/>
    <property type="match status" value="1"/>
</dbReference>
<dbReference type="InterPro" id="IPR005027">
    <property type="entry name" value="Glyco_trans_43"/>
</dbReference>
<evidence type="ECO:0000256" key="14">
    <source>
        <dbReference type="ARBA" id="ARBA00023211"/>
    </source>
</evidence>
<feature type="binding site" evidence="17">
    <location>
        <position position="201"/>
    </location>
    <ligand>
        <name>Mn(2+)</name>
        <dbReference type="ChEBI" id="CHEBI:29035"/>
    </ligand>
</feature>
<evidence type="ECO:0000256" key="18">
    <source>
        <dbReference type="PIRSR" id="PIRSR605027-6"/>
    </source>
</evidence>
<dbReference type="Gene3D" id="3.90.550.10">
    <property type="entry name" value="Spore Coat Polysaccharide Biosynthesis Protein SpsA, Chain A"/>
    <property type="match status" value="1"/>
</dbReference>
<dbReference type="EMBL" id="JARGDH010000005">
    <property type="protein sequence ID" value="KAL0268082.1"/>
    <property type="molecule type" value="Genomic_DNA"/>
</dbReference>
<comment type="cofactor">
    <cofactor evidence="1 17 19">
        <name>Mn(2+)</name>
        <dbReference type="ChEBI" id="CHEBI:29035"/>
    </cofactor>
</comment>
<evidence type="ECO:0000256" key="19">
    <source>
        <dbReference type="RuleBase" id="RU363127"/>
    </source>
</evidence>
<dbReference type="GO" id="GO:0000139">
    <property type="term" value="C:Golgi membrane"/>
    <property type="evidence" value="ECO:0007669"/>
    <property type="project" value="UniProtKB-SubCell"/>
</dbReference>
<dbReference type="GO" id="GO:0046872">
    <property type="term" value="F:metal ion binding"/>
    <property type="evidence" value="ECO:0007669"/>
    <property type="project" value="UniProtKB-KW"/>
</dbReference>
<evidence type="ECO:0000256" key="10">
    <source>
        <dbReference type="ARBA" id="ARBA00022989"/>
    </source>
</evidence>
<comment type="pathway">
    <text evidence="3 19">Protein modification; protein glycosylation.</text>
</comment>
<name>A0AAW2HEA7_9NEOP</name>
<keyword evidence="9 19" id="KW-0735">Signal-anchor</keyword>
<keyword evidence="10" id="KW-1133">Transmembrane helix</keyword>
<dbReference type="FunFam" id="3.90.550.10:FF:000044">
    <property type="entry name" value="Galactosylgalactosylxylosylprotein 3-beta-glucuronosyltransferase"/>
    <property type="match status" value="1"/>
</dbReference>
<sequence length="343" mass="38537">MMESTRKLWLLVLVGGCLLILQYHVSTSFSGPGGGGGPAILSSNVEGLLQAAVSKLQLDHTVTDALGKKYIQDVALQLGRELLSNCDVTMPTPEWPEPSLYIVTPTYRRPEQLPELTRMAQTLMHVRNLIWLVIEDANKTSPLVTKLLDKTGIKYYQLAAAMPYRFQKRKVKPRGVANRNRGLEWVRANASSGVLYFADDDNTYDISLFQEIRTTKKVSMFPVGLCTKLGVSSPIVQNGKFIGFYDGWIAGRKFPVDMAGFAVNLEFLFQRPNASMPYTPGFEEDGFLKSLSPFEPEEIELKADNCTKILVWHTQTKKNEPSMAVDMHRYNNTNIIKLKKILV</sequence>
<evidence type="ECO:0000256" key="20">
    <source>
        <dbReference type="SAM" id="SignalP"/>
    </source>
</evidence>
<feature type="active site" description="Proton donor/acceptor" evidence="16">
    <location>
        <position position="284"/>
    </location>
</feature>
<reference evidence="21" key="1">
    <citation type="journal article" date="2024" name="Gigascience">
        <title>Chromosome-level genome of the poultry shaft louse Menopon gallinae provides insight into the host-switching and adaptive evolution of parasitic lice.</title>
        <authorList>
            <person name="Xu Y."/>
            <person name="Ma L."/>
            <person name="Liu S."/>
            <person name="Liang Y."/>
            <person name="Liu Q."/>
            <person name="He Z."/>
            <person name="Tian L."/>
            <person name="Duan Y."/>
            <person name="Cai W."/>
            <person name="Li H."/>
            <person name="Song F."/>
        </authorList>
    </citation>
    <scope>NUCLEOTIDE SEQUENCE</scope>
    <source>
        <strain evidence="21">Cailab_2023a</strain>
    </source>
</reference>
<dbReference type="PANTHER" id="PTHR10896">
    <property type="entry name" value="GALACTOSYLGALACTOSYLXYLOSYLPROTEIN 3-BETA-GLUCURONOSYLTRANSFERASE BETA-1,3-GLUCURONYLTRANSFERASE"/>
    <property type="match status" value="1"/>
</dbReference>
<keyword evidence="7" id="KW-0812">Transmembrane</keyword>
<evidence type="ECO:0000256" key="3">
    <source>
        <dbReference type="ARBA" id="ARBA00004922"/>
    </source>
</evidence>
<keyword evidence="13 18" id="KW-0325">Glycoprotein</keyword>
<organism evidence="21">
    <name type="scientific">Menopon gallinae</name>
    <name type="common">poultry shaft louse</name>
    <dbReference type="NCBI Taxonomy" id="328185"/>
    <lineage>
        <taxon>Eukaryota</taxon>
        <taxon>Metazoa</taxon>
        <taxon>Ecdysozoa</taxon>
        <taxon>Arthropoda</taxon>
        <taxon>Hexapoda</taxon>
        <taxon>Insecta</taxon>
        <taxon>Pterygota</taxon>
        <taxon>Neoptera</taxon>
        <taxon>Paraneoptera</taxon>
        <taxon>Psocodea</taxon>
        <taxon>Troctomorpha</taxon>
        <taxon>Phthiraptera</taxon>
        <taxon>Amblycera</taxon>
        <taxon>Menoponidae</taxon>
        <taxon>Menopon</taxon>
    </lineage>
</organism>
<feature type="chain" id="PRO_5043509089" description="Galactosylgalactosylxylosylprotein 3-beta-glucuronosyltransferase" evidence="20">
    <location>
        <begin position="29"/>
        <end position="343"/>
    </location>
</feature>
<dbReference type="GO" id="GO:0015018">
    <property type="term" value="F:galactosylgalactosylxylosylprotein 3-beta-glucuronosyltransferase activity"/>
    <property type="evidence" value="ECO:0007669"/>
    <property type="project" value="UniProtKB-UniRule"/>
</dbReference>
<evidence type="ECO:0000256" key="1">
    <source>
        <dbReference type="ARBA" id="ARBA00001936"/>
    </source>
</evidence>
<evidence type="ECO:0000256" key="13">
    <source>
        <dbReference type="ARBA" id="ARBA00023180"/>
    </source>
</evidence>
<evidence type="ECO:0000256" key="9">
    <source>
        <dbReference type="ARBA" id="ARBA00022968"/>
    </source>
</evidence>
<proteinExistence type="inferred from homology"/>
<protein>
    <recommendedName>
        <fullName evidence="5 19">Galactosylgalactosylxylosylprotein 3-beta-glucuronosyltransferase</fullName>
        <ecNumber evidence="5 19">2.4.1.135</ecNumber>
    </recommendedName>
</protein>
<dbReference type="CDD" id="cd00218">
    <property type="entry name" value="GlcAT-I"/>
    <property type="match status" value="1"/>
</dbReference>
<comment type="caution">
    <text evidence="21">The sequence shown here is derived from an EMBL/GenBank/DDBJ whole genome shotgun (WGS) entry which is preliminary data.</text>
</comment>
<keyword evidence="12" id="KW-0472">Membrane</keyword>
<accession>A0AAW2HEA7</accession>
<evidence type="ECO:0000256" key="15">
    <source>
        <dbReference type="ARBA" id="ARBA00047979"/>
    </source>
</evidence>
<dbReference type="GO" id="GO:0005975">
    <property type="term" value="P:carbohydrate metabolic process"/>
    <property type="evidence" value="ECO:0007669"/>
    <property type="project" value="TreeGrafter"/>
</dbReference>
<evidence type="ECO:0000256" key="16">
    <source>
        <dbReference type="PIRSR" id="PIRSR605027-1"/>
    </source>
</evidence>
<dbReference type="InterPro" id="IPR029044">
    <property type="entry name" value="Nucleotide-diphossugar_trans"/>
</dbReference>
<evidence type="ECO:0000256" key="11">
    <source>
        <dbReference type="ARBA" id="ARBA00023034"/>
    </source>
</evidence>
<keyword evidence="11 19" id="KW-0333">Golgi apparatus</keyword>
<evidence type="ECO:0000256" key="17">
    <source>
        <dbReference type="PIRSR" id="PIRSR605027-3"/>
    </source>
</evidence>
<comment type="similarity">
    <text evidence="4 19">Belongs to the glycosyltransferase 43 family.</text>
</comment>
<evidence type="ECO:0000256" key="8">
    <source>
        <dbReference type="ARBA" id="ARBA00022723"/>
    </source>
</evidence>
<dbReference type="PANTHER" id="PTHR10896:SF50">
    <property type="entry name" value="GALACTOSYLGALACTOSYLXYLOSYLPROTEIN 3-BETA-GLUCURONOSYLTRANSFERASE P"/>
    <property type="match status" value="1"/>
</dbReference>
<evidence type="ECO:0000256" key="2">
    <source>
        <dbReference type="ARBA" id="ARBA00004323"/>
    </source>
</evidence>
<gene>
    <name evidence="21" type="ORF">PYX00_010153</name>
</gene>
<dbReference type="EC" id="2.4.1.135" evidence="5 19"/>
<evidence type="ECO:0000256" key="6">
    <source>
        <dbReference type="ARBA" id="ARBA00022679"/>
    </source>
</evidence>
<evidence type="ECO:0000256" key="12">
    <source>
        <dbReference type="ARBA" id="ARBA00023136"/>
    </source>
</evidence>
<keyword evidence="20" id="KW-0732">Signal</keyword>
<evidence type="ECO:0000256" key="5">
    <source>
        <dbReference type="ARBA" id="ARBA00012641"/>
    </source>
</evidence>
<comment type="subcellular location">
    <subcellularLocation>
        <location evidence="2 19">Golgi apparatus membrane</location>
        <topology evidence="2 19">Single-pass type II membrane protein</topology>
    </subcellularLocation>
</comment>
<feature type="signal peptide" evidence="20">
    <location>
        <begin position="1"/>
        <end position="28"/>
    </location>
</feature>
<feature type="glycosylation site" description="N-linked (GlcNAc...) asparagine" evidence="18">
    <location>
        <position position="305"/>
    </location>
</feature>
<comment type="catalytic activity">
    <reaction evidence="15 19">
        <text>3-O-(beta-D-galactosyl-(1-&gt;3)-beta-D-galactosyl-(1-&gt;4)-beta-D-xylosyl)-L-seryl-[protein] + UDP-alpha-D-glucuronate = 3-O-(beta-D-GlcA-(1-&gt;3)-beta-D-Gal-(1-&gt;3)-beta-D-Gal-(1-&gt;4)-beta-D-Xyl)-L-seryl-[protein] + UDP + H(+)</text>
        <dbReference type="Rhea" id="RHEA:24168"/>
        <dbReference type="Rhea" id="RHEA-COMP:12571"/>
        <dbReference type="Rhea" id="RHEA-COMP:12573"/>
        <dbReference type="ChEBI" id="CHEBI:15378"/>
        <dbReference type="ChEBI" id="CHEBI:58052"/>
        <dbReference type="ChEBI" id="CHEBI:58223"/>
        <dbReference type="ChEBI" id="CHEBI:132090"/>
        <dbReference type="ChEBI" id="CHEBI:132093"/>
        <dbReference type="EC" id="2.4.1.135"/>
    </reaction>
</comment>
<dbReference type="GO" id="GO:0050650">
    <property type="term" value="P:chondroitin sulfate proteoglycan biosynthetic process"/>
    <property type="evidence" value="ECO:0007669"/>
    <property type="project" value="TreeGrafter"/>
</dbReference>
<keyword evidence="6 19" id="KW-0808">Transferase</keyword>